<dbReference type="VEuPathDB" id="FungiDB:D8B26_005380"/>
<evidence type="ECO:0000313" key="3">
    <source>
        <dbReference type="Proteomes" id="UP000002497"/>
    </source>
</evidence>
<dbReference type="HOGENOM" id="CLU_1120082_0_0_1"/>
<evidence type="ECO:0000313" key="2">
    <source>
        <dbReference type="EMBL" id="EFW18633.1"/>
    </source>
</evidence>
<reference evidence="3" key="1">
    <citation type="journal article" date="2010" name="Genome Res.">
        <title>Population genomic sequencing of Coccidioides fungi reveals recent hybridization and transposon control.</title>
        <authorList>
            <person name="Neafsey D.E."/>
            <person name="Barker B.M."/>
            <person name="Sharpton T.J."/>
            <person name="Stajich J.E."/>
            <person name="Park D.J."/>
            <person name="Whiston E."/>
            <person name="Hung C.-Y."/>
            <person name="McMahan C."/>
            <person name="White J."/>
            <person name="Sykes S."/>
            <person name="Heiman D."/>
            <person name="Young S."/>
            <person name="Zeng Q."/>
            <person name="Abouelleil A."/>
            <person name="Aftuck L."/>
            <person name="Bessette D."/>
            <person name="Brown A."/>
            <person name="FitzGerald M."/>
            <person name="Lui A."/>
            <person name="Macdonald J.P."/>
            <person name="Priest M."/>
            <person name="Orbach M.J."/>
            <person name="Galgiani J.N."/>
            <person name="Kirkland T.N."/>
            <person name="Cole G.T."/>
            <person name="Birren B.W."/>
            <person name="Henn M.R."/>
            <person name="Taylor J.W."/>
            <person name="Rounsley S.D."/>
        </authorList>
    </citation>
    <scope>NUCLEOTIDE SEQUENCE [LARGE SCALE GENOMIC DNA]</scope>
    <source>
        <strain evidence="3">RMSCC 757 / Silveira</strain>
    </source>
</reference>
<dbReference type="AlphaFoldDB" id="E9D551"/>
<evidence type="ECO:0000256" key="1">
    <source>
        <dbReference type="SAM" id="MobiDB-lite"/>
    </source>
</evidence>
<keyword evidence="3" id="KW-1185">Reference proteome</keyword>
<dbReference type="VEuPathDB" id="FungiDB:CPSG_05319"/>
<dbReference type="EMBL" id="GL636492">
    <property type="protein sequence ID" value="EFW18633.1"/>
    <property type="molecule type" value="Genomic_DNA"/>
</dbReference>
<feature type="region of interest" description="Disordered" evidence="1">
    <location>
        <begin position="50"/>
        <end position="79"/>
    </location>
</feature>
<accession>E9D551</accession>
<organism evidence="3">
    <name type="scientific">Coccidioides posadasii (strain RMSCC 757 / Silveira)</name>
    <name type="common">Valley fever fungus</name>
    <dbReference type="NCBI Taxonomy" id="443226"/>
    <lineage>
        <taxon>Eukaryota</taxon>
        <taxon>Fungi</taxon>
        <taxon>Dikarya</taxon>
        <taxon>Ascomycota</taxon>
        <taxon>Pezizomycotina</taxon>
        <taxon>Eurotiomycetes</taxon>
        <taxon>Eurotiomycetidae</taxon>
        <taxon>Onygenales</taxon>
        <taxon>Onygenaceae</taxon>
        <taxon>Coccidioides</taxon>
    </lineage>
</organism>
<gene>
    <name evidence="2" type="ORF">CPSG_05319</name>
</gene>
<proteinExistence type="predicted"/>
<sequence length="248" mass="28123">MFPLLHLYTRWPLLPPSSLRQERFLGEPDTLAASKPMDKWPTLLPNGVPLHANSGTRPEDKETPEPGVMETGSRKGRKVKKSMIPCEEIDKLTGQRCHAKFYNLYGLIAHKASAHKRQHSCSSPIWTARDKAKLLWMGQELEQQFRGRSFQSLIKHYQSLKRGRPLRSKISYPKGYVNLLLEKGKKFDAQFPGRSICALFQCYTKLKALYAVVGARVLEEGVWLNIKSLSNLGACSADTSENWLLVSL</sequence>
<dbReference type="Proteomes" id="UP000002497">
    <property type="component" value="Unassembled WGS sequence"/>
</dbReference>
<protein>
    <submittedName>
        <fullName evidence="2">Predicted protein</fullName>
    </submittedName>
</protein>
<name>E9D551_COCPS</name>
<reference evidence="3" key="2">
    <citation type="submission" date="2010-03" db="EMBL/GenBank/DDBJ databases">
        <title>The genome sequence of Coccidioides posadasii strain Silveira.</title>
        <authorList>
            <consortium name="The Broad Institute Genome Sequencing Center for Infectious Disease"/>
            <person name="Neafsey D."/>
            <person name="Orbach M."/>
            <person name="Henn M.R."/>
            <person name="Cole G.T."/>
            <person name="Galgiani J."/>
            <person name="Gardner M.J."/>
            <person name="Kirkland T.N."/>
            <person name="Taylor J.W."/>
            <person name="Young S.K."/>
            <person name="Zeng Q."/>
            <person name="Koehrsen M."/>
            <person name="Alvarado L."/>
            <person name="Berlin A."/>
            <person name="Borenstein D."/>
            <person name="Chapman S.B."/>
            <person name="Chen Z."/>
            <person name="Engels R."/>
            <person name="Freedman E."/>
            <person name="Gellesch M."/>
            <person name="Goldberg J."/>
            <person name="Griggs A."/>
            <person name="Gujja S."/>
            <person name="Heilman E."/>
            <person name="Heiman D."/>
            <person name="Howarth C."/>
            <person name="Jen D."/>
            <person name="Larson L."/>
            <person name="Mehta T."/>
            <person name="Neiman D."/>
            <person name="Park D."/>
            <person name="Pearson M."/>
            <person name="Richards J."/>
            <person name="Roberts A."/>
            <person name="Saif S."/>
            <person name="Shea T."/>
            <person name="Shenoy N."/>
            <person name="Sisk P."/>
            <person name="Stolte C."/>
            <person name="Sykes S."/>
            <person name="Walk T."/>
            <person name="White J."/>
            <person name="Yandava C."/>
            <person name="Haas B."/>
            <person name="Nusbaum C."/>
            <person name="Birren B."/>
        </authorList>
    </citation>
    <scope>NUCLEOTIDE SEQUENCE [LARGE SCALE GENOMIC DNA]</scope>
    <source>
        <strain evidence="3">RMSCC 757 / Silveira</strain>
    </source>
</reference>